<keyword evidence="1" id="KW-0472">Membrane</keyword>
<keyword evidence="1" id="KW-1133">Transmembrane helix</keyword>
<dbReference type="GO" id="GO:0016020">
    <property type="term" value="C:membrane"/>
    <property type="evidence" value="ECO:0007669"/>
    <property type="project" value="InterPro"/>
</dbReference>
<comment type="caution">
    <text evidence="2">The sequence shown here is derived from an EMBL/GenBank/DDBJ whole genome shotgun (WGS) entry which is preliminary data.</text>
</comment>
<evidence type="ECO:0000256" key="1">
    <source>
        <dbReference type="SAM" id="Phobius"/>
    </source>
</evidence>
<evidence type="ECO:0000313" key="3">
    <source>
        <dbReference type="Proteomes" id="UP000321157"/>
    </source>
</evidence>
<dbReference type="EMBL" id="BJXX01000010">
    <property type="protein sequence ID" value="GEN32618.1"/>
    <property type="molecule type" value="Genomic_DNA"/>
</dbReference>
<dbReference type="Pfam" id="PF04186">
    <property type="entry name" value="FxsA"/>
    <property type="match status" value="1"/>
</dbReference>
<reference evidence="2 3" key="1">
    <citation type="submission" date="2019-07" db="EMBL/GenBank/DDBJ databases">
        <title>Whole genome shotgun sequence of Aneurinibacillus danicus NBRC 102444.</title>
        <authorList>
            <person name="Hosoyama A."/>
            <person name="Uohara A."/>
            <person name="Ohji S."/>
            <person name="Ichikawa N."/>
        </authorList>
    </citation>
    <scope>NUCLEOTIDE SEQUENCE [LARGE SCALE GENOMIC DNA]</scope>
    <source>
        <strain evidence="2 3">NBRC 102444</strain>
    </source>
</reference>
<dbReference type="NCBIfam" id="NF008528">
    <property type="entry name" value="PRK11463.1-2"/>
    <property type="match status" value="1"/>
</dbReference>
<dbReference type="PANTHER" id="PTHR35335:SF1">
    <property type="entry name" value="UPF0716 PROTEIN FXSA"/>
    <property type="match status" value="1"/>
</dbReference>
<keyword evidence="1" id="KW-0812">Transmembrane</keyword>
<proteinExistence type="predicted"/>
<organism evidence="2 3">
    <name type="scientific">Aneurinibacillus danicus</name>
    <dbReference type="NCBI Taxonomy" id="267746"/>
    <lineage>
        <taxon>Bacteria</taxon>
        <taxon>Bacillati</taxon>
        <taxon>Bacillota</taxon>
        <taxon>Bacilli</taxon>
        <taxon>Bacillales</taxon>
        <taxon>Paenibacillaceae</taxon>
        <taxon>Aneurinibacillus group</taxon>
        <taxon>Aneurinibacillus</taxon>
    </lineage>
</organism>
<evidence type="ECO:0000313" key="2">
    <source>
        <dbReference type="EMBL" id="GEN32618.1"/>
    </source>
</evidence>
<name>A0A511V3X1_9BACL</name>
<dbReference type="AlphaFoldDB" id="A0A511V3X1"/>
<protein>
    <submittedName>
        <fullName evidence="2">Membrane protein FxsA</fullName>
    </submittedName>
</protein>
<dbReference type="RefSeq" id="WP_146807926.1">
    <property type="nucleotide sequence ID" value="NZ_BJXX01000010.1"/>
</dbReference>
<feature type="transmembrane region" description="Helical" evidence="1">
    <location>
        <begin position="69"/>
        <end position="88"/>
    </location>
</feature>
<dbReference type="OrthoDB" id="9792788at2"/>
<sequence>MLRVLIVLLLLIPILEIWLLMATGKAIGWVPTLLLCILTGVTGAWLARRQGLQFFRLAQLQLSRGEMPGEVILDGIFVFIGGLLLLTPGFFTDFLGFSLLIPYTRGIARLCTKRWLDKKIRNGQFNVFTFNRFNRF</sequence>
<dbReference type="Proteomes" id="UP000321157">
    <property type="component" value="Unassembled WGS sequence"/>
</dbReference>
<dbReference type="InterPro" id="IPR007313">
    <property type="entry name" value="FxsA"/>
</dbReference>
<accession>A0A511V3X1</accession>
<dbReference type="PANTHER" id="PTHR35335">
    <property type="entry name" value="UPF0716 PROTEIN FXSA"/>
    <property type="match status" value="1"/>
</dbReference>
<keyword evidence="3" id="KW-1185">Reference proteome</keyword>
<feature type="transmembrane region" description="Helical" evidence="1">
    <location>
        <begin position="32"/>
        <end position="48"/>
    </location>
</feature>
<gene>
    <name evidence="2" type="primary">fxsA</name>
    <name evidence="2" type="ORF">ADA01nite_00780</name>
</gene>